<dbReference type="Gene3D" id="1.10.1660.10">
    <property type="match status" value="1"/>
</dbReference>
<dbReference type="EMBL" id="JXXK01000008">
    <property type="protein sequence ID" value="KJF40298.1"/>
    <property type="molecule type" value="Genomic_DNA"/>
</dbReference>
<sequence>MPKNERALPDGFMTVGKLAERMGVTVRTLQYYDREGLLSPTAESGGGRRLYTDKDMIQLHQILSLKSLGFSLDDIKNRLAPLDTPADVADALAAQAAAVREKIAVLTESLTAIETLRAEVLQMQTVDFKKYADIIVNLQMKNEFYWLIKHFDERTLDHIRSRFDKESGRAMLETFNRLQDEALRLQAAGEPPEGARGQALAAAFWQMVTEFTGGDMEILAKLMEMGSFDGADAAWRQRQAAASAYIEPALDAYFTRIGTGPTGEDMQ</sequence>
<dbReference type="EMBL" id="VUNJ01000004">
    <property type="protein sequence ID" value="MST91295.1"/>
    <property type="molecule type" value="Genomic_DNA"/>
</dbReference>
<dbReference type="EMBL" id="WMZR01000013">
    <property type="protein sequence ID" value="MTS51983.1"/>
    <property type="molecule type" value="Genomic_DNA"/>
</dbReference>
<proteinExistence type="predicted"/>
<dbReference type="CDD" id="cd01106">
    <property type="entry name" value="HTH_TipAL-Mta"/>
    <property type="match status" value="1"/>
</dbReference>
<evidence type="ECO:0000313" key="10">
    <source>
        <dbReference type="Proteomes" id="UP000449193"/>
    </source>
</evidence>
<accession>A0A0W7TSG4</accession>
<protein>
    <submittedName>
        <fullName evidence="3">MerR family transcriptional regulator</fullName>
    </submittedName>
</protein>
<dbReference type="Proteomes" id="UP000449193">
    <property type="component" value="Unassembled WGS sequence"/>
</dbReference>
<keyword evidence="7" id="KW-1185">Reference proteome</keyword>
<dbReference type="GO" id="GO:0003677">
    <property type="term" value="F:DNA binding"/>
    <property type="evidence" value="ECO:0007669"/>
    <property type="project" value="UniProtKB-KW"/>
</dbReference>
<dbReference type="GeneID" id="42856520"/>
<dbReference type="SUPFAM" id="SSF46955">
    <property type="entry name" value="Putative DNA-binding domain"/>
    <property type="match status" value="1"/>
</dbReference>
<dbReference type="PATRIC" id="fig|1550024.3.peg.1789"/>
<dbReference type="PANTHER" id="PTHR30204">
    <property type="entry name" value="REDOX-CYCLING DRUG-SENSING TRANSCRIPTIONAL ACTIVATOR SOXR"/>
    <property type="match status" value="1"/>
</dbReference>
<evidence type="ECO:0000313" key="7">
    <source>
        <dbReference type="Proteomes" id="UP000032483"/>
    </source>
</evidence>
<accession>A0A0D8J3E0</accession>
<keyword evidence="1" id="KW-0238">DNA-binding</keyword>
<evidence type="ECO:0000256" key="1">
    <source>
        <dbReference type="ARBA" id="ARBA00023125"/>
    </source>
</evidence>
<reference evidence="3" key="1">
    <citation type="submission" date="2015-02" db="EMBL/GenBank/DDBJ databases">
        <title>A novel member of the family Ruminococcaceae isolated from human feces.</title>
        <authorList>
            <person name="Shkoporov A.N."/>
            <person name="Chaplin A.V."/>
            <person name="Motuzova O.V."/>
            <person name="Kafarskaia L.I."/>
            <person name="Khokhlova E.V."/>
            <person name="Efimov B.A."/>
        </authorList>
    </citation>
    <scope>NUCLEOTIDE SEQUENCE [LARGE SCALE GENOMIC DNA]</scope>
    <source>
        <strain evidence="3">585-1</strain>
    </source>
</reference>
<reference evidence="6 10" key="3">
    <citation type="journal article" date="2019" name="Nat. Med.">
        <title>A library of human gut bacterial isolates paired with longitudinal multiomics data enables mechanistic microbiome research.</title>
        <authorList>
            <person name="Poyet M."/>
            <person name="Groussin M."/>
            <person name="Gibbons S.M."/>
            <person name="Avila-Pacheco J."/>
            <person name="Jiang X."/>
            <person name="Kearney S.M."/>
            <person name="Perrotta A.R."/>
            <person name="Berdy B."/>
            <person name="Zhao S."/>
            <person name="Lieberman T.D."/>
            <person name="Swanson P.K."/>
            <person name="Smith M."/>
            <person name="Roesemann S."/>
            <person name="Alexander J.E."/>
            <person name="Rich S.A."/>
            <person name="Livny J."/>
            <person name="Vlamakis H."/>
            <person name="Clish C."/>
            <person name="Bullock K."/>
            <person name="Deik A."/>
            <person name="Scott J."/>
            <person name="Pierce K.A."/>
            <person name="Xavier R.J."/>
            <person name="Alm E.J."/>
        </authorList>
    </citation>
    <scope>NUCLEOTIDE SEQUENCE [LARGE SCALE GENOMIC DNA]</scope>
    <source>
        <strain evidence="6 10">BIOML-A7</strain>
    </source>
</reference>
<reference evidence="5 9" key="4">
    <citation type="submission" date="2019-08" db="EMBL/GenBank/DDBJ databases">
        <title>In-depth cultivation of the pig gut microbiome towards novel bacterial diversity and tailored functional studies.</title>
        <authorList>
            <person name="Wylensek D."/>
            <person name="Hitch T.C.A."/>
            <person name="Clavel T."/>
        </authorList>
    </citation>
    <scope>NUCLEOTIDE SEQUENCE [LARGE SCALE GENOMIC DNA]</scope>
    <source>
        <strain evidence="5 9">WCA3-601-WT-6J</strain>
    </source>
</reference>
<dbReference type="PRINTS" id="PR00040">
    <property type="entry name" value="HTHMERR"/>
</dbReference>
<dbReference type="RefSeq" id="WP_050005149.1">
    <property type="nucleotide sequence ID" value="NZ_CAOJUJ010000061.1"/>
</dbReference>
<evidence type="ECO:0000313" key="5">
    <source>
        <dbReference type="EMBL" id="MST91295.1"/>
    </source>
</evidence>
<dbReference type="InterPro" id="IPR000551">
    <property type="entry name" value="MerR-type_HTH_dom"/>
</dbReference>
<evidence type="ECO:0000313" key="8">
    <source>
        <dbReference type="Proteomes" id="UP000053433"/>
    </source>
</evidence>
<dbReference type="Pfam" id="PF13411">
    <property type="entry name" value="MerR_1"/>
    <property type="match status" value="1"/>
</dbReference>
<dbReference type="GO" id="GO:0003700">
    <property type="term" value="F:DNA-binding transcription factor activity"/>
    <property type="evidence" value="ECO:0007669"/>
    <property type="project" value="InterPro"/>
</dbReference>
<dbReference type="SMART" id="SM00422">
    <property type="entry name" value="HTH_MERR"/>
    <property type="match status" value="1"/>
</dbReference>
<dbReference type="PANTHER" id="PTHR30204:SF90">
    <property type="entry name" value="HTH-TYPE TRANSCRIPTIONAL ACTIVATOR MTA"/>
    <property type="match status" value="1"/>
</dbReference>
<evidence type="ECO:0000313" key="6">
    <source>
        <dbReference type="EMBL" id="MTS51983.1"/>
    </source>
</evidence>
<name>A0A0D8J3E0_9FIRM</name>
<dbReference type="Proteomes" id="UP000431913">
    <property type="component" value="Unassembled WGS sequence"/>
</dbReference>
<gene>
    <name evidence="4" type="ORF">ASJ35_07195</name>
    <name evidence="5" type="ORF">FYJ76_04990</name>
    <name evidence="6" type="ORF">GMD52_10560</name>
    <name evidence="3" type="ORF">TQ39_07885</name>
</gene>
<evidence type="ECO:0000313" key="3">
    <source>
        <dbReference type="EMBL" id="KJF40298.1"/>
    </source>
</evidence>
<feature type="domain" description="HTH merR-type" evidence="2">
    <location>
        <begin position="12"/>
        <end position="81"/>
    </location>
</feature>
<comment type="caution">
    <text evidence="3">The sequence shown here is derived from an EMBL/GenBank/DDBJ whole genome shotgun (WGS) entry which is preliminary data.</text>
</comment>
<organism evidence="3 7">
    <name type="scientific">Ruthenibacterium lactatiformans</name>
    <dbReference type="NCBI Taxonomy" id="1550024"/>
    <lineage>
        <taxon>Bacteria</taxon>
        <taxon>Bacillati</taxon>
        <taxon>Bacillota</taxon>
        <taxon>Clostridia</taxon>
        <taxon>Eubacteriales</taxon>
        <taxon>Oscillospiraceae</taxon>
        <taxon>Ruthenibacterium</taxon>
    </lineage>
</organism>
<evidence type="ECO:0000313" key="9">
    <source>
        <dbReference type="Proteomes" id="UP000431913"/>
    </source>
</evidence>
<dbReference type="Proteomes" id="UP000032483">
    <property type="component" value="Unassembled WGS sequence"/>
</dbReference>
<reference evidence="4 8" key="2">
    <citation type="submission" date="2015-10" db="EMBL/GenBank/DDBJ databases">
        <title>A novel member of the family Ruminococcaceae isolated from human faeces.</title>
        <authorList>
            <person name="Shkoporov A.N."/>
            <person name="Chaplin A.V."/>
            <person name="Motuzova O.V."/>
            <person name="Kafarskaia L.I."/>
            <person name="Efimov B.A."/>
        </authorList>
    </citation>
    <scope>NUCLEOTIDE SEQUENCE [LARGE SCALE GENOMIC DNA]</scope>
    <source>
        <strain evidence="4 8">668</strain>
    </source>
</reference>
<evidence type="ECO:0000313" key="4">
    <source>
        <dbReference type="EMBL" id="KUE76781.1"/>
    </source>
</evidence>
<dbReference type="PROSITE" id="PS50937">
    <property type="entry name" value="HTH_MERR_2"/>
    <property type="match status" value="1"/>
</dbReference>
<evidence type="ECO:0000259" key="2">
    <source>
        <dbReference type="PROSITE" id="PS50937"/>
    </source>
</evidence>
<dbReference type="EMBL" id="LMUA01000007">
    <property type="protein sequence ID" value="KUE76781.1"/>
    <property type="molecule type" value="Genomic_DNA"/>
</dbReference>
<dbReference type="InterPro" id="IPR047057">
    <property type="entry name" value="MerR_fam"/>
</dbReference>
<dbReference type="AlphaFoldDB" id="A0A0D8J3E0"/>
<dbReference type="Proteomes" id="UP000053433">
    <property type="component" value="Unassembled WGS sequence"/>
</dbReference>
<dbReference type="InterPro" id="IPR009061">
    <property type="entry name" value="DNA-bd_dom_put_sf"/>
</dbReference>